<protein>
    <submittedName>
        <fullName evidence="2">Uncharacterized protein</fullName>
    </submittedName>
</protein>
<keyword evidence="1" id="KW-1133">Transmembrane helix</keyword>
<feature type="transmembrane region" description="Helical" evidence="1">
    <location>
        <begin position="20"/>
        <end position="41"/>
    </location>
</feature>
<evidence type="ECO:0000256" key="1">
    <source>
        <dbReference type="SAM" id="Phobius"/>
    </source>
</evidence>
<reference evidence="2" key="1">
    <citation type="submission" date="2018-06" db="EMBL/GenBank/DDBJ databases">
        <authorList>
            <person name="Zhirakovskaya E."/>
        </authorList>
    </citation>
    <scope>NUCLEOTIDE SEQUENCE</scope>
</reference>
<keyword evidence="1" id="KW-0472">Membrane</keyword>
<proteinExistence type="predicted"/>
<organism evidence="2">
    <name type="scientific">hydrothermal vent metagenome</name>
    <dbReference type="NCBI Taxonomy" id="652676"/>
    <lineage>
        <taxon>unclassified sequences</taxon>
        <taxon>metagenomes</taxon>
        <taxon>ecological metagenomes</taxon>
    </lineage>
</organism>
<name>A0A3B1ANM3_9ZZZZ</name>
<keyword evidence="1" id="KW-0812">Transmembrane</keyword>
<dbReference type="EMBL" id="UOFW01000045">
    <property type="protein sequence ID" value="VAX03311.1"/>
    <property type="molecule type" value="Genomic_DNA"/>
</dbReference>
<accession>A0A3B1ANM3</accession>
<evidence type="ECO:0000313" key="2">
    <source>
        <dbReference type="EMBL" id="VAX03311.1"/>
    </source>
</evidence>
<dbReference type="AlphaFoldDB" id="A0A3B1ANM3"/>
<gene>
    <name evidence="2" type="ORF">MNBD_ALPHA03-1915</name>
</gene>
<sequence>MNDKAPNRLLQSAKGHLRTAVIAVIFGLTAYGFIHILIWAVRAIENF</sequence>